<feature type="compositionally biased region" description="Gly residues" evidence="1">
    <location>
        <begin position="254"/>
        <end position="274"/>
    </location>
</feature>
<dbReference type="RefSeq" id="XP_064665318.1">
    <property type="nucleotide sequence ID" value="XM_064809734.1"/>
</dbReference>
<comment type="caution">
    <text evidence="2">The sequence shown here is derived from an EMBL/GenBank/DDBJ whole genome shotgun (WGS) entry which is preliminary data.</text>
</comment>
<dbReference type="Proteomes" id="UP001302812">
    <property type="component" value="Unassembled WGS sequence"/>
</dbReference>
<evidence type="ECO:0000256" key="1">
    <source>
        <dbReference type="SAM" id="MobiDB-lite"/>
    </source>
</evidence>
<evidence type="ECO:0000313" key="3">
    <source>
        <dbReference type="Proteomes" id="UP001302812"/>
    </source>
</evidence>
<gene>
    <name evidence="2" type="ORF">N656DRAFT_463204</name>
</gene>
<organism evidence="2 3">
    <name type="scientific">Canariomyces notabilis</name>
    <dbReference type="NCBI Taxonomy" id="2074819"/>
    <lineage>
        <taxon>Eukaryota</taxon>
        <taxon>Fungi</taxon>
        <taxon>Dikarya</taxon>
        <taxon>Ascomycota</taxon>
        <taxon>Pezizomycotina</taxon>
        <taxon>Sordariomycetes</taxon>
        <taxon>Sordariomycetidae</taxon>
        <taxon>Sordariales</taxon>
        <taxon>Chaetomiaceae</taxon>
        <taxon>Canariomyces</taxon>
    </lineage>
</organism>
<protein>
    <submittedName>
        <fullName evidence="2">Uncharacterized protein</fullName>
    </submittedName>
</protein>
<reference evidence="2" key="1">
    <citation type="journal article" date="2023" name="Mol. Phylogenet. Evol.">
        <title>Genome-scale phylogeny and comparative genomics of the fungal order Sordariales.</title>
        <authorList>
            <person name="Hensen N."/>
            <person name="Bonometti L."/>
            <person name="Westerberg I."/>
            <person name="Brannstrom I.O."/>
            <person name="Guillou S."/>
            <person name="Cros-Aarteil S."/>
            <person name="Calhoun S."/>
            <person name="Haridas S."/>
            <person name="Kuo A."/>
            <person name="Mondo S."/>
            <person name="Pangilinan J."/>
            <person name="Riley R."/>
            <person name="LaButti K."/>
            <person name="Andreopoulos B."/>
            <person name="Lipzen A."/>
            <person name="Chen C."/>
            <person name="Yan M."/>
            <person name="Daum C."/>
            <person name="Ng V."/>
            <person name="Clum A."/>
            <person name="Steindorff A."/>
            <person name="Ohm R.A."/>
            <person name="Martin F."/>
            <person name="Silar P."/>
            <person name="Natvig D.O."/>
            <person name="Lalanne C."/>
            <person name="Gautier V."/>
            <person name="Ament-Velasquez S.L."/>
            <person name="Kruys A."/>
            <person name="Hutchinson M.I."/>
            <person name="Powell A.J."/>
            <person name="Barry K."/>
            <person name="Miller A.N."/>
            <person name="Grigoriev I.V."/>
            <person name="Debuchy R."/>
            <person name="Gladieux P."/>
            <person name="Hiltunen Thoren M."/>
            <person name="Johannesson H."/>
        </authorList>
    </citation>
    <scope>NUCLEOTIDE SEQUENCE</scope>
    <source>
        <strain evidence="2">CBS 508.74</strain>
    </source>
</reference>
<proteinExistence type="predicted"/>
<evidence type="ECO:0000313" key="2">
    <source>
        <dbReference type="EMBL" id="KAK4107748.1"/>
    </source>
</evidence>
<sequence>MTPNSWSPNPEPSKRTLVSLPQTLSSFHQFCLLPGELQNLIWDHAATTTFSPQINFFIPPKATRALPGNPVSYASKELEPDDHPLPLVPHPQSACLGLVSLSLTCQAARAAVCRRNRGIQQKTILRISYSPTSAGQEIIPRMNLILDLSIDLICLGGPGGGGMSNSDNDEPPVVDYMEGNHILFAGTRRLAMRYERGWDRPSPGSFHHDVRCPALTRVGGESRFCSLCVARLIERFDWLEEVYLIVDGADAGDGDGPPGGGGGRTGDGRLGGEQGRLDRTSMTPRVFKSYTRTYFSVDKSRVAGATAVGEATAVLRRIKANMMVPGRFQAPWVRNLRFELLTWRDECYLGT</sequence>
<keyword evidence="3" id="KW-1185">Reference proteome</keyword>
<reference evidence="2" key="2">
    <citation type="submission" date="2023-05" db="EMBL/GenBank/DDBJ databases">
        <authorList>
            <consortium name="Lawrence Berkeley National Laboratory"/>
            <person name="Steindorff A."/>
            <person name="Hensen N."/>
            <person name="Bonometti L."/>
            <person name="Westerberg I."/>
            <person name="Brannstrom I.O."/>
            <person name="Guillou S."/>
            <person name="Cros-Aarteil S."/>
            <person name="Calhoun S."/>
            <person name="Haridas S."/>
            <person name="Kuo A."/>
            <person name="Mondo S."/>
            <person name="Pangilinan J."/>
            <person name="Riley R."/>
            <person name="Labutti K."/>
            <person name="Andreopoulos B."/>
            <person name="Lipzen A."/>
            <person name="Chen C."/>
            <person name="Yanf M."/>
            <person name="Daum C."/>
            <person name="Ng V."/>
            <person name="Clum A."/>
            <person name="Ohm R."/>
            <person name="Martin F."/>
            <person name="Silar P."/>
            <person name="Natvig D."/>
            <person name="Lalanne C."/>
            <person name="Gautier V."/>
            <person name="Ament-Velasquez S.L."/>
            <person name="Kruys A."/>
            <person name="Hutchinson M.I."/>
            <person name="Powell A.J."/>
            <person name="Barry K."/>
            <person name="Miller A.N."/>
            <person name="Grigoriev I.V."/>
            <person name="Debuchy R."/>
            <person name="Gladieux P."/>
            <person name="Thoren M.H."/>
            <person name="Johannesson H."/>
        </authorList>
    </citation>
    <scope>NUCLEOTIDE SEQUENCE</scope>
    <source>
        <strain evidence="2">CBS 508.74</strain>
    </source>
</reference>
<accession>A0AAN6QCQ2</accession>
<dbReference type="EMBL" id="MU853369">
    <property type="protein sequence ID" value="KAK4107748.1"/>
    <property type="molecule type" value="Genomic_DNA"/>
</dbReference>
<name>A0AAN6QCQ2_9PEZI</name>
<dbReference type="GeneID" id="89933858"/>
<feature type="region of interest" description="Disordered" evidence="1">
    <location>
        <begin position="253"/>
        <end position="277"/>
    </location>
</feature>
<dbReference type="AlphaFoldDB" id="A0AAN6QCQ2"/>